<dbReference type="STRING" id="742823.HMPREF9465_02232"/>
<dbReference type="Gene3D" id="2.40.128.130">
    <property type="entry name" value="Autotransporter beta-domain"/>
    <property type="match status" value="1"/>
</dbReference>
<proteinExistence type="predicted"/>
<evidence type="ECO:0000259" key="2">
    <source>
        <dbReference type="PROSITE" id="PS51208"/>
    </source>
</evidence>
<keyword evidence="4" id="KW-1185">Reference proteome</keyword>
<name>K1JJ32_9BURK</name>
<feature type="domain" description="Autotransporter" evidence="2">
    <location>
        <begin position="629"/>
        <end position="891"/>
    </location>
</feature>
<dbReference type="Proteomes" id="UP000005835">
    <property type="component" value="Unassembled WGS sequence"/>
</dbReference>
<dbReference type="PANTHER" id="PTHR35037:SF7">
    <property type="entry name" value="AUTOTRANSPORTER"/>
    <property type="match status" value="1"/>
</dbReference>
<dbReference type="PRINTS" id="PR01484">
    <property type="entry name" value="PRTACTNFAMLY"/>
</dbReference>
<dbReference type="SUPFAM" id="SSF103515">
    <property type="entry name" value="Autotransporter"/>
    <property type="match status" value="1"/>
</dbReference>
<dbReference type="PATRIC" id="fig|742823.3.peg.2239"/>
<dbReference type="InterPro" id="IPR005546">
    <property type="entry name" value="Autotransporte_beta"/>
</dbReference>
<accession>K1JJ32</accession>
<feature type="signal peptide" evidence="1">
    <location>
        <begin position="1"/>
        <end position="26"/>
    </location>
</feature>
<evidence type="ECO:0000256" key="1">
    <source>
        <dbReference type="SAM" id="SignalP"/>
    </source>
</evidence>
<dbReference type="NCBIfam" id="TIGR01414">
    <property type="entry name" value="autotrans_barl"/>
    <property type="match status" value="1"/>
</dbReference>
<dbReference type="GO" id="GO:0019867">
    <property type="term" value="C:outer membrane"/>
    <property type="evidence" value="ECO:0007669"/>
    <property type="project" value="InterPro"/>
</dbReference>
<evidence type="ECO:0000313" key="3">
    <source>
        <dbReference type="EMBL" id="EKB30166.1"/>
    </source>
</evidence>
<dbReference type="InterPro" id="IPR006315">
    <property type="entry name" value="OM_autotransptr_brl_dom"/>
</dbReference>
<protein>
    <submittedName>
        <fullName evidence="3">Outer membrane autotransporter barrel domain-containing protein</fullName>
    </submittedName>
</protein>
<dbReference type="PANTHER" id="PTHR35037">
    <property type="entry name" value="C-TERMINAL REGION OF AIDA-LIKE PROTEIN"/>
    <property type="match status" value="1"/>
</dbReference>
<dbReference type="InterPro" id="IPR003991">
    <property type="entry name" value="Pertactin_virulence_factor"/>
</dbReference>
<reference evidence="3 4" key="1">
    <citation type="submission" date="2012-05" db="EMBL/GenBank/DDBJ databases">
        <title>The Genome Sequence of Sutterella wadsworthensis 2_1_59BFAA.</title>
        <authorList>
            <consortium name="The Broad Institute Genome Sequencing Platform"/>
            <person name="Earl A."/>
            <person name="Ward D."/>
            <person name="Feldgarden M."/>
            <person name="Gevers D."/>
            <person name="Daigneault M."/>
            <person name="Strauss J."/>
            <person name="Allen-Vercoe E."/>
            <person name="Walker B."/>
            <person name="Young S.K."/>
            <person name="Zeng Q."/>
            <person name="Gargeya S."/>
            <person name="Fitzgerald M."/>
            <person name="Haas B."/>
            <person name="Abouelleil A."/>
            <person name="Alvarado L."/>
            <person name="Arachchi H.M."/>
            <person name="Berlin A.M."/>
            <person name="Chapman S.B."/>
            <person name="Goldberg J."/>
            <person name="Griggs A."/>
            <person name="Gujja S."/>
            <person name="Hansen M."/>
            <person name="Howarth C."/>
            <person name="Imamovic A."/>
            <person name="Larimer J."/>
            <person name="McCowen C."/>
            <person name="Montmayeur A."/>
            <person name="Murphy C."/>
            <person name="Neiman D."/>
            <person name="Pearson M."/>
            <person name="Priest M."/>
            <person name="Roberts A."/>
            <person name="Saif S."/>
            <person name="Shea T."/>
            <person name="Sisk P."/>
            <person name="Sykes S."/>
            <person name="Wortman J."/>
            <person name="Nusbaum C."/>
            <person name="Birren B."/>
        </authorList>
    </citation>
    <scope>NUCLEOTIDE SEQUENCE [LARGE SCALE GENOMIC DNA]</scope>
    <source>
        <strain evidence="3 4">2_1_59BFAA</strain>
    </source>
</reference>
<evidence type="ECO:0000313" key="4">
    <source>
        <dbReference type="Proteomes" id="UP000005835"/>
    </source>
</evidence>
<dbReference type="SMART" id="SM00869">
    <property type="entry name" value="Autotransporter"/>
    <property type="match status" value="1"/>
</dbReference>
<dbReference type="eggNOG" id="COG3468">
    <property type="taxonomic scope" value="Bacteria"/>
</dbReference>
<organism evidence="3 4">
    <name type="scientific">Sutterella wadsworthensis 2_1_59BFAA</name>
    <dbReference type="NCBI Taxonomy" id="742823"/>
    <lineage>
        <taxon>Bacteria</taxon>
        <taxon>Pseudomonadati</taxon>
        <taxon>Pseudomonadota</taxon>
        <taxon>Betaproteobacteria</taxon>
        <taxon>Burkholderiales</taxon>
        <taxon>Sutterellaceae</taxon>
        <taxon>Sutterella</taxon>
    </lineage>
</organism>
<gene>
    <name evidence="3" type="ORF">HMPREF9465_02232</name>
</gene>
<dbReference type="HOGENOM" id="CLU_324139_0_0_4"/>
<keyword evidence="1" id="KW-0732">Signal</keyword>
<dbReference type="InterPro" id="IPR051551">
    <property type="entry name" value="Autotransporter_adhesion"/>
</dbReference>
<dbReference type="PROSITE" id="PS51208">
    <property type="entry name" value="AUTOTRANSPORTER"/>
    <property type="match status" value="1"/>
</dbReference>
<dbReference type="InterPro" id="IPR036709">
    <property type="entry name" value="Autotransporte_beta_dom_sf"/>
</dbReference>
<feature type="chain" id="PRO_5003846384" evidence="1">
    <location>
        <begin position="27"/>
        <end position="891"/>
    </location>
</feature>
<dbReference type="Pfam" id="PF03797">
    <property type="entry name" value="Autotransporter"/>
    <property type="match status" value="1"/>
</dbReference>
<sequence length="891" mass="94328">MTSIRLTHTALAIAVAAALTSGVAAAAEQTMPSVNTDVLTGQSGDTLKTVSHQEYENKGTIKNFGTIHLAIWSTLTNSGNIENIGSFTGESDASRLVNKASGTIHVNSDAFDVSLQNEGNVIVHGDSLSFVDRDLVVKTGSTIAGADGKRLKKISLRNESGERTAAAVEVEEGAVLEADVIEADSGRIGSVVKGKITGDVVNLQGSFINLYATAEIIGRDVTLTQIDQVSQDTDKKFDGGRITATEKLTLTSFSCYENTLISAPVIRAATNALTLMGETQFKDVERLELGSTMSVYDKATINGDNSIKEVVFIETTGANGPRIQQMQDSTIHIGTLTVNKSETMDGTLTTSNLVDKSKPAEDGRVAFVVDNVNIADGAALTVYADVSKAGEKTTSVELGNVEIGKDGELQLGWRDGGYLASGEKTIERLVLKEGASVSVDPNATRAEGKAVEAQIASISFEGSGASVATTIKGSSTDVTIKEGVTGSTLADVQSEKLGVTIEKVSETSQISATVGEKTAVTVTGAAANNTGSAVDDLEAVAQSVAVTTKNEKGETVEKTITVTQEADEIHDGATGSVTFDETGKSDVTGVKTSANVNTHGIAEMTVLGLQIWRNEINDMNKRLGELRDSTAEENGVWARAYHGKASGGFLNIENKYTAFQFGYDRQVVPGTWIGGALSWTDGSSDFSAGGGDNSVLALTGYGSKLWDNGLYLDVTAKYGRIKNEFDIVSNVGRTTADYDTNAFSMSAEAGWRLYPLHNAFFVEPQVEVMYGHVESVDYTTSTGVKVEQDAADTLIGRAGVVLGVKCPNDRGNAYVRASVLHDWKGETEYRFGKDGAMRTISGDLGDTWTEYGIGANFNATKQVHVYADVEATSGAEIDTDYRVNLGVRYAF</sequence>
<dbReference type="EMBL" id="ADMG01000052">
    <property type="protein sequence ID" value="EKB30166.1"/>
    <property type="molecule type" value="Genomic_DNA"/>
</dbReference>
<comment type="caution">
    <text evidence="3">The sequence shown here is derived from an EMBL/GenBank/DDBJ whole genome shotgun (WGS) entry which is preliminary data.</text>
</comment>
<dbReference type="RefSeq" id="WP_005437112.1">
    <property type="nucleotide sequence ID" value="NZ_JH815521.1"/>
</dbReference>
<dbReference type="AlphaFoldDB" id="K1JJ32"/>